<evidence type="ECO:0000259" key="4">
    <source>
        <dbReference type="Pfam" id="PF17941"/>
    </source>
</evidence>
<proteinExistence type="inferred from homology"/>
<evidence type="ECO:0000313" key="5">
    <source>
        <dbReference type="EMBL" id="ERT67877.1"/>
    </source>
</evidence>
<dbReference type="HOGENOM" id="CLU_582085_0_0_0"/>
<comment type="caution">
    <text evidence="5">The sequence shown here is derived from an EMBL/GenBank/DDBJ whole genome shotgun (WGS) entry which is preliminary data.</text>
</comment>
<comment type="catalytic activity">
    <reaction evidence="1">
        <text>[phosphate](n) + ATP = [phosphate](n+1) + ADP</text>
        <dbReference type="Rhea" id="RHEA:19573"/>
        <dbReference type="Rhea" id="RHEA-COMP:9859"/>
        <dbReference type="Rhea" id="RHEA-COMP:14280"/>
        <dbReference type="ChEBI" id="CHEBI:16838"/>
        <dbReference type="ChEBI" id="CHEBI:30616"/>
        <dbReference type="ChEBI" id="CHEBI:456216"/>
        <dbReference type="EC" id="2.7.4.1"/>
    </reaction>
</comment>
<dbReference type="InterPro" id="IPR041108">
    <property type="entry name" value="PP_kinase_C_1"/>
</dbReference>
<sequence length="469" mass="53597">IDTFRPFPHLNSGAINLILNVKEKDGISFAIVEIPRVVNRLIKLPGGNNFILLEEVIKNNLHRLFNGYEIIDIGYFRITRDEDLGIDENSGAEDLLVEIEKEVKNRKWGNPVRVEYIRGVSNKSLEFLKEQIELEEENFYPVLGPLDLTFLWGMVDVDGVEELKFEKNIPRYYKELAGENIFKVLSKRNILLRHPFESFDHVVDLVKISAQDPKVLAIKQTLYRVSGDSPIIKYLKKAAENGKQVTVLVELKARFDEERNVKWARELEEAGCHVIYGLSGLKTHAKCLLIIRKEEDGIKRYVHLGTGNYNDSTAKLYVDYSFFTMDEEMGIDASYLFNKLTGFSKIDDWKKLIVAPTHLRDTLYRFIDREIENISKGGLGKVVIKVNGLTDQGIIEKLYDASKAGVEVTLIVRGACCLKTGIAGLSENIKVYSLVGRFLEHDRIYYFENNGEEELYLGSADCMRRNLDG</sequence>
<dbReference type="Gene3D" id="3.30.870.10">
    <property type="entry name" value="Endonuclease Chain A"/>
    <property type="match status" value="2"/>
</dbReference>
<accession>U7V840</accession>
<dbReference type="EMBL" id="AXZF01000102">
    <property type="protein sequence ID" value="ERT67877.1"/>
    <property type="molecule type" value="Genomic_DNA"/>
</dbReference>
<comment type="similarity">
    <text evidence="1">Belongs to the polyphosphate kinase 1 (PPK1) family.</text>
</comment>
<dbReference type="Pfam" id="PF02503">
    <property type="entry name" value="PP_kinase"/>
    <property type="match status" value="1"/>
</dbReference>
<dbReference type="Gene3D" id="3.30.1840.10">
    <property type="entry name" value="Polyphosphate kinase middle domain"/>
    <property type="match status" value="1"/>
</dbReference>
<comment type="PTM">
    <text evidence="1">An intermediate of this reaction is the autophosphorylated ppk in which a phosphate is covalently linked to a histidine residue through a N-P bond.</text>
</comment>
<evidence type="ECO:0000256" key="1">
    <source>
        <dbReference type="RuleBase" id="RU003800"/>
    </source>
</evidence>
<dbReference type="PANTHER" id="PTHR30218:SF0">
    <property type="entry name" value="POLYPHOSPHATE KINASE"/>
    <property type="match status" value="1"/>
</dbReference>
<keyword evidence="1" id="KW-0808">Transferase</keyword>
<dbReference type="AlphaFoldDB" id="U7V840"/>
<reference evidence="5 6" key="1">
    <citation type="submission" date="2013-08" db="EMBL/GenBank/DDBJ databases">
        <authorList>
            <person name="Weinstock G."/>
            <person name="Sodergren E."/>
            <person name="Wylie T."/>
            <person name="Fulton L."/>
            <person name="Fulton R."/>
            <person name="Fronick C."/>
            <person name="O'Laughlin M."/>
            <person name="Godfrey J."/>
            <person name="Miner T."/>
            <person name="Herter B."/>
            <person name="Appelbaum E."/>
            <person name="Cordes M."/>
            <person name="Lek S."/>
            <person name="Wollam A."/>
            <person name="Pepin K.H."/>
            <person name="Palsikar V.B."/>
            <person name="Mitreva M."/>
            <person name="Wilson R.K."/>
        </authorList>
    </citation>
    <scope>NUCLEOTIDE SEQUENCE [LARGE SCALE GENOMIC DNA]</scope>
    <source>
        <strain evidence="5 6">ATCC BAA-474</strain>
    </source>
</reference>
<dbReference type="EC" id="2.7.4.1" evidence="1"/>
<name>U7V840_9FUSO</name>
<dbReference type="RefSeq" id="WP_023051759.1">
    <property type="nucleotide sequence ID" value="NZ_KI518080.1"/>
</dbReference>
<dbReference type="InterPro" id="IPR036830">
    <property type="entry name" value="PP_kinase_middle_dom_sf"/>
</dbReference>
<evidence type="ECO:0000259" key="3">
    <source>
        <dbReference type="Pfam" id="PF13090"/>
    </source>
</evidence>
<keyword evidence="6" id="KW-1185">Reference proteome</keyword>
<dbReference type="GO" id="GO:0009358">
    <property type="term" value="C:polyphosphate kinase complex"/>
    <property type="evidence" value="ECO:0007669"/>
    <property type="project" value="InterPro"/>
</dbReference>
<dbReference type="eggNOG" id="COG0855">
    <property type="taxonomic scope" value="Bacteria"/>
</dbReference>
<dbReference type="Proteomes" id="UP000017081">
    <property type="component" value="Unassembled WGS sequence"/>
</dbReference>
<dbReference type="InterPro" id="IPR003414">
    <property type="entry name" value="PP_kinase"/>
</dbReference>
<feature type="non-terminal residue" evidence="5">
    <location>
        <position position="469"/>
    </location>
</feature>
<comment type="function">
    <text evidence="1">Catalyzes the reversible transfer of the terminal phosphate of ATP to form a long-chain polyphosphate (polyP).</text>
</comment>
<dbReference type="GO" id="GO:0008976">
    <property type="term" value="F:polyphosphate kinase activity"/>
    <property type="evidence" value="ECO:0007669"/>
    <property type="project" value="UniProtKB-EC"/>
</dbReference>
<dbReference type="PANTHER" id="PTHR30218">
    <property type="entry name" value="POLYPHOSPHATE KINASE"/>
    <property type="match status" value="1"/>
</dbReference>
<feature type="domain" description="Polyphosphate kinase C-terminal" evidence="4">
    <location>
        <begin position="180"/>
        <end position="345"/>
    </location>
</feature>
<dbReference type="Pfam" id="PF17941">
    <property type="entry name" value="PP_kinase_C_1"/>
    <property type="match status" value="1"/>
</dbReference>
<gene>
    <name evidence="5" type="ORF">HMPREF0202_02227</name>
</gene>
<feature type="domain" description="Polyphosphate kinase C-terminal" evidence="3">
    <location>
        <begin position="352"/>
        <end position="468"/>
    </location>
</feature>
<dbReference type="CDD" id="cd09165">
    <property type="entry name" value="PLDc_PaPPK1_C1_like"/>
    <property type="match status" value="1"/>
</dbReference>
<evidence type="ECO:0000313" key="6">
    <source>
        <dbReference type="Proteomes" id="UP000017081"/>
    </source>
</evidence>
<dbReference type="InterPro" id="IPR025200">
    <property type="entry name" value="PPK_C_dom2"/>
</dbReference>
<feature type="non-terminal residue" evidence="5">
    <location>
        <position position="1"/>
    </location>
</feature>
<protein>
    <recommendedName>
        <fullName evidence="1">Polyphosphate kinase</fullName>
        <ecNumber evidence="1">2.7.4.1</ecNumber>
    </recommendedName>
</protein>
<dbReference type="SUPFAM" id="SSF56024">
    <property type="entry name" value="Phospholipase D/nuclease"/>
    <property type="match status" value="2"/>
</dbReference>
<evidence type="ECO:0000259" key="2">
    <source>
        <dbReference type="Pfam" id="PF02503"/>
    </source>
</evidence>
<keyword evidence="5" id="KW-0418">Kinase</keyword>
<feature type="domain" description="Polyphosphate kinase middle" evidence="2">
    <location>
        <begin position="1"/>
        <end position="153"/>
    </location>
</feature>
<dbReference type="SUPFAM" id="SSF143724">
    <property type="entry name" value="PHP14-like"/>
    <property type="match status" value="1"/>
</dbReference>
<dbReference type="GO" id="GO:0006799">
    <property type="term" value="P:polyphosphate biosynthetic process"/>
    <property type="evidence" value="ECO:0007669"/>
    <property type="project" value="InterPro"/>
</dbReference>
<dbReference type="InterPro" id="IPR024953">
    <property type="entry name" value="PP_kinase_middle"/>
</dbReference>
<dbReference type="Pfam" id="PF13090">
    <property type="entry name" value="PP_kinase_C"/>
    <property type="match status" value="1"/>
</dbReference>
<organism evidence="5 6">
    <name type="scientific">Cetobacterium somerae ATCC BAA-474</name>
    <dbReference type="NCBI Taxonomy" id="1319815"/>
    <lineage>
        <taxon>Bacteria</taxon>
        <taxon>Fusobacteriati</taxon>
        <taxon>Fusobacteriota</taxon>
        <taxon>Fusobacteriia</taxon>
        <taxon>Fusobacteriales</taxon>
        <taxon>Fusobacteriaceae</taxon>
        <taxon>Cetobacterium</taxon>
    </lineage>
</organism>
<dbReference type="NCBIfam" id="TIGR03705">
    <property type="entry name" value="poly_P_kin"/>
    <property type="match status" value="1"/>
</dbReference>
<keyword evidence="1" id="KW-0597">Phosphoprotein</keyword>
<dbReference type="STRING" id="1319815.HMPREF0202_02227"/>